<dbReference type="Pfam" id="PF01648">
    <property type="entry name" value="ACPS"/>
    <property type="match status" value="1"/>
</dbReference>
<sequence>MTLIDIVPPEVVVVESFGDHPGEEPFPGEEHLIARAVEGRRREFITGRRNAREALGRLGFAPAPILTGPRREPLWPGGVVGSITHCRGYRAAAVALSRDVTSVGVDAEPHAALPPEVLPGVTLPVEREMLHTLDSGDTHWDRLLFSAKESIYKAWFPMTGRWLGFEDCVLSIDPPARTFAGRPLVDSPLPEFRGRYTIDRDLVFTAVTVTAAVTSGR</sequence>
<evidence type="ECO:0000259" key="3">
    <source>
        <dbReference type="Pfam" id="PF17837"/>
    </source>
</evidence>
<accession>A0ABQ3Y1A3</accession>
<dbReference type="Pfam" id="PF17837">
    <property type="entry name" value="4PPT_N"/>
    <property type="match status" value="1"/>
</dbReference>
<dbReference type="PANTHER" id="PTHR38096:SF1">
    <property type="entry name" value="ENTEROBACTIN SYNTHASE COMPONENT D"/>
    <property type="match status" value="1"/>
</dbReference>
<keyword evidence="5" id="KW-1185">Reference proteome</keyword>
<dbReference type="PANTHER" id="PTHR38096">
    <property type="entry name" value="ENTEROBACTIN SYNTHASE COMPONENT D"/>
    <property type="match status" value="1"/>
</dbReference>
<dbReference type="SUPFAM" id="SSF56214">
    <property type="entry name" value="4'-phosphopantetheinyl transferase"/>
    <property type="match status" value="1"/>
</dbReference>
<dbReference type="PRINTS" id="PR01399">
    <property type="entry name" value="ENTSNTHTASED"/>
</dbReference>
<dbReference type="InterPro" id="IPR003542">
    <property type="entry name" value="Enbac_synth_compD-like"/>
</dbReference>
<dbReference type="InterPro" id="IPR037143">
    <property type="entry name" value="4-PPantetheinyl_Trfase_dom_sf"/>
</dbReference>
<evidence type="ECO:0000313" key="5">
    <source>
        <dbReference type="Proteomes" id="UP000609879"/>
    </source>
</evidence>
<gene>
    <name evidence="4" type="ORF">Ade02nite_24080</name>
</gene>
<organism evidence="4 5">
    <name type="scientific">Paractinoplanes deccanensis</name>
    <dbReference type="NCBI Taxonomy" id="113561"/>
    <lineage>
        <taxon>Bacteria</taxon>
        <taxon>Bacillati</taxon>
        <taxon>Actinomycetota</taxon>
        <taxon>Actinomycetes</taxon>
        <taxon>Micromonosporales</taxon>
        <taxon>Micromonosporaceae</taxon>
        <taxon>Paractinoplanes</taxon>
    </lineage>
</organism>
<dbReference type="Proteomes" id="UP000609879">
    <property type="component" value="Unassembled WGS sequence"/>
</dbReference>
<feature type="domain" description="4'-phosphopantetheinyl transferase N-terminal" evidence="3">
    <location>
        <begin position="29"/>
        <end position="95"/>
    </location>
</feature>
<comment type="caution">
    <text evidence="4">The sequence shown here is derived from an EMBL/GenBank/DDBJ whole genome shotgun (WGS) entry which is preliminary data.</text>
</comment>
<evidence type="ECO:0000313" key="4">
    <source>
        <dbReference type="EMBL" id="GID73767.1"/>
    </source>
</evidence>
<protein>
    <submittedName>
        <fullName evidence="4">4'-phosphopantetheinyl transferase</fullName>
    </submittedName>
</protein>
<dbReference type="EMBL" id="BOMI01000037">
    <property type="protein sequence ID" value="GID73767.1"/>
    <property type="molecule type" value="Genomic_DNA"/>
</dbReference>
<keyword evidence="1 4" id="KW-0808">Transferase</keyword>
<feature type="domain" description="4'-phosphopantetheinyl transferase" evidence="2">
    <location>
        <begin position="102"/>
        <end position="174"/>
    </location>
</feature>
<dbReference type="RefSeq" id="WP_307871215.1">
    <property type="nucleotide sequence ID" value="NZ_BAAABO010000027.1"/>
</dbReference>
<dbReference type="InterPro" id="IPR041354">
    <property type="entry name" value="4PPT_N"/>
</dbReference>
<dbReference type="InterPro" id="IPR008278">
    <property type="entry name" value="4-PPantetheinyl_Trfase_dom"/>
</dbReference>
<name>A0ABQ3Y1A3_9ACTN</name>
<evidence type="ECO:0000256" key="1">
    <source>
        <dbReference type="ARBA" id="ARBA00022679"/>
    </source>
</evidence>
<dbReference type="GO" id="GO:0016740">
    <property type="term" value="F:transferase activity"/>
    <property type="evidence" value="ECO:0007669"/>
    <property type="project" value="UniProtKB-KW"/>
</dbReference>
<reference evidence="4 5" key="1">
    <citation type="submission" date="2021-01" db="EMBL/GenBank/DDBJ databases">
        <title>Whole genome shotgun sequence of Actinoplanes deccanensis NBRC 13994.</title>
        <authorList>
            <person name="Komaki H."/>
            <person name="Tamura T."/>
        </authorList>
    </citation>
    <scope>NUCLEOTIDE SEQUENCE [LARGE SCALE GENOMIC DNA]</scope>
    <source>
        <strain evidence="4 5">NBRC 13994</strain>
    </source>
</reference>
<proteinExistence type="predicted"/>
<evidence type="ECO:0000259" key="2">
    <source>
        <dbReference type="Pfam" id="PF01648"/>
    </source>
</evidence>